<dbReference type="SUPFAM" id="SSF53756">
    <property type="entry name" value="UDP-Glycosyltransferase/glycogen phosphorylase"/>
    <property type="match status" value="1"/>
</dbReference>
<dbReference type="Pfam" id="PF01075">
    <property type="entry name" value="Glyco_transf_9"/>
    <property type="match status" value="1"/>
</dbReference>
<dbReference type="Gene3D" id="3.40.50.2000">
    <property type="entry name" value="Glycogen Phosphorylase B"/>
    <property type="match status" value="1"/>
</dbReference>
<protein>
    <recommendedName>
        <fullName evidence="2">Glycosyltransferase family 9 protein</fullName>
    </recommendedName>
</protein>
<name>A0A382SL03_9ZZZZ</name>
<accession>A0A382SL03</accession>
<dbReference type="GO" id="GO:0016757">
    <property type="term" value="F:glycosyltransferase activity"/>
    <property type="evidence" value="ECO:0007669"/>
    <property type="project" value="InterPro"/>
</dbReference>
<organism evidence="1">
    <name type="scientific">marine metagenome</name>
    <dbReference type="NCBI Taxonomy" id="408172"/>
    <lineage>
        <taxon>unclassified sequences</taxon>
        <taxon>metagenomes</taxon>
        <taxon>ecological metagenomes</taxon>
    </lineage>
</organism>
<gene>
    <name evidence="1" type="ORF">METZ01_LOCUS362445</name>
</gene>
<dbReference type="EMBL" id="UINC01129302">
    <property type="protein sequence ID" value="SVD09591.1"/>
    <property type="molecule type" value="Genomic_DNA"/>
</dbReference>
<proteinExistence type="predicted"/>
<feature type="non-terminal residue" evidence="1">
    <location>
        <position position="1"/>
    </location>
</feature>
<dbReference type="AlphaFoldDB" id="A0A382SL03"/>
<evidence type="ECO:0008006" key="2">
    <source>
        <dbReference type="Google" id="ProtNLM"/>
    </source>
</evidence>
<evidence type="ECO:0000313" key="1">
    <source>
        <dbReference type="EMBL" id="SVD09591.1"/>
    </source>
</evidence>
<sequence length="98" mass="10511">YLKETYGNRVILFEQNDLLASAALLESCQALIACNTDLLHLAISLQVPVVAIFAEKSARWIETGNPAVGIVQVQDLRAATVGQIIEGLDICITGKASE</sequence>
<dbReference type="InterPro" id="IPR002201">
    <property type="entry name" value="Glyco_trans_9"/>
</dbReference>
<reference evidence="1" key="1">
    <citation type="submission" date="2018-05" db="EMBL/GenBank/DDBJ databases">
        <authorList>
            <person name="Lanie J.A."/>
            <person name="Ng W.-L."/>
            <person name="Kazmierczak K.M."/>
            <person name="Andrzejewski T.M."/>
            <person name="Davidsen T.M."/>
            <person name="Wayne K.J."/>
            <person name="Tettelin H."/>
            <person name="Glass J.I."/>
            <person name="Rusch D."/>
            <person name="Podicherti R."/>
            <person name="Tsui H.-C.T."/>
            <person name="Winkler M.E."/>
        </authorList>
    </citation>
    <scope>NUCLEOTIDE SEQUENCE</scope>
</reference>